<evidence type="ECO:0000259" key="5">
    <source>
        <dbReference type="Pfam" id="PF02836"/>
    </source>
</evidence>
<evidence type="ECO:0000313" key="6">
    <source>
        <dbReference type="EMBL" id="QEN04420.1"/>
    </source>
</evidence>
<feature type="domain" description="Glycoside hydrolase family 2 catalytic" evidence="5">
    <location>
        <begin position="76"/>
        <end position="280"/>
    </location>
</feature>
<organism evidence="6 7">
    <name type="scientific">Thiospirochaeta perfilievii</name>
    <dbReference type="NCBI Taxonomy" id="252967"/>
    <lineage>
        <taxon>Bacteria</taxon>
        <taxon>Pseudomonadati</taxon>
        <taxon>Spirochaetota</taxon>
        <taxon>Spirochaetia</taxon>
        <taxon>Spirochaetales</taxon>
        <taxon>Spirochaetaceae</taxon>
        <taxon>Thiospirochaeta</taxon>
    </lineage>
</organism>
<dbReference type="KEGG" id="sper:EW093_06820"/>
<dbReference type="Proteomes" id="UP000323824">
    <property type="component" value="Chromosome"/>
</dbReference>
<dbReference type="InterPro" id="IPR004886">
    <property type="entry name" value="Glucanosyltransferase"/>
</dbReference>
<feature type="signal peptide" evidence="4">
    <location>
        <begin position="1"/>
        <end position="22"/>
    </location>
</feature>
<keyword evidence="1 4" id="KW-0732">Signal</keyword>
<dbReference type="GO" id="GO:0034411">
    <property type="term" value="P:cell wall (1-&gt;3)-beta-D-glucan biosynthetic process"/>
    <property type="evidence" value="ECO:0007669"/>
    <property type="project" value="TreeGrafter"/>
</dbReference>
<reference evidence="6 7" key="2">
    <citation type="submission" date="2019-09" db="EMBL/GenBank/DDBJ databases">
        <title>Complete Genome Sequence and Methylome Analysis of free living Spirochaetas.</title>
        <authorList>
            <person name="Leshcheva N."/>
            <person name="Mikheeva N."/>
        </authorList>
    </citation>
    <scope>NUCLEOTIDE SEQUENCE [LARGE SCALE GENOMIC DNA]</scope>
    <source>
        <strain evidence="6 7">P</strain>
    </source>
</reference>
<dbReference type="PANTHER" id="PTHR31468">
    <property type="entry name" value="1,3-BETA-GLUCANOSYLTRANSFERASE GAS1"/>
    <property type="match status" value="1"/>
</dbReference>
<dbReference type="EMBL" id="CP035807">
    <property type="protein sequence ID" value="QEN04420.1"/>
    <property type="molecule type" value="Genomic_DNA"/>
</dbReference>
<feature type="chain" id="PRO_5022872636" description="Glycoside hydrolase family 2 catalytic domain-containing protein" evidence="4">
    <location>
        <begin position="23"/>
        <end position="1000"/>
    </location>
</feature>
<evidence type="ECO:0000313" key="7">
    <source>
        <dbReference type="Proteomes" id="UP000323824"/>
    </source>
</evidence>
<name>A0A5C1QBI1_9SPIO</name>
<dbReference type="Gene3D" id="3.20.20.80">
    <property type="entry name" value="Glycosidases"/>
    <property type="match status" value="1"/>
</dbReference>
<dbReference type="RefSeq" id="WP_149567667.1">
    <property type="nucleotide sequence ID" value="NZ_CP035807.1"/>
</dbReference>
<reference evidence="6 7" key="1">
    <citation type="submission" date="2019-02" db="EMBL/GenBank/DDBJ databases">
        <authorList>
            <person name="Fomenkov A."/>
            <person name="Dubinina G."/>
            <person name="Grabovich M."/>
            <person name="Vincze T."/>
            <person name="Roberts R.J."/>
        </authorList>
    </citation>
    <scope>NUCLEOTIDE SEQUENCE [LARGE SCALE GENOMIC DNA]</scope>
    <source>
        <strain evidence="6 7">P</strain>
    </source>
</reference>
<dbReference type="SUPFAM" id="SSF51445">
    <property type="entry name" value="(Trans)glycosidases"/>
    <property type="match status" value="1"/>
</dbReference>
<dbReference type="AlphaFoldDB" id="A0A5C1QBI1"/>
<keyword evidence="2" id="KW-1015">Disulfide bond</keyword>
<dbReference type="OrthoDB" id="1205943at2"/>
<sequence length="1000" mass="113314">MRTINRVILLLLLALIGFQTVAQVNKVEIKQDDNGFRLFVDKKPFEVKGVVWAFTPIGEKYTYDLWSQSDEFIKRMIDTDAELMKQIGVNSIRVFSEVPARWIEYLYFQHGIYTIVNYTFGRYGVTVNGKWHARTDYSDFYTREAIKEEAFRVIKDYRNTPGVLMFMFGNENNYGLEWESDNIENLPTGQRMEARAGYLYSLYEEVLEVARRLDHNHPSGIVNGDIQYLNIIEALVPSMKIMGVNTYRGSEASDLFYKSIQGLNVPVVFTEFGADAYNTKTDTEDQYHQAQYIRDQWKEIYSQSYGKGKYQNAVGGFVFEWIDEWWKNGLDSHLDVHATVGSWTNGGYRFDAETGTPNMNEEWFGIVAQSQLKKAGINRRIPRAAFYTLGDIWSLSMYDSTPEEVEEHFAKIDPIKFVSLGEANVTKNEQKLDFVSIDGIKLDLNFSESFSNLEVQAAKDSNPALYQLPELTERRSEELTLTFGFKPVENLTGDVSVKFRGSTYDPLFTDPNVNQEPVQLYSGSFEYTNPLFDINGYFHTGLADWYLEGDYFNMMPESFDMDGMDLNGSLAPYGLMFTGNGSLDGLKIYAGPEIYYGARPQAIAKYTKDMNSGTAQYGFAALIQQDFDVKEIEVGENTTQSASLSGHFEMYPYVDVIAGGYFAGSDKVGETYSTDGGLSSKEITLLDSLSGKVDLSTKIFRYTELYGRYVYSGLVADTNAMMARGGLFKADSGLGNRQEINIGAKIVYSDLTFDIVGRSISPLVGPDTSGNRNPLTAPFYVYHNRETLEGEMVITFDPTGATWFHDWNAFDIEEAKFAGSISLLYILSTGVSDIGKFKANSTTEYAFSSPMEACENLWSVKLKTISNPLPQFKIGFDYFIGVQQSFGTDLVPLDDGSNRLTRSMGADLKVKYNKLALEGNILLNGWGFENSNEWQRDWNITYPLQWKVDLAYFFDKPKFSVSTSKIGIFARQKTYSEYSDIADATREYDMEIGIYSSMSY</sequence>
<gene>
    <name evidence="6" type="ORF">EW093_06820</name>
</gene>
<evidence type="ECO:0000256" key="3">
    <source>
        <dbReference type="ARBA" id="ARBA00023180"/>
    </source>
</evidence>
<proteinExistence type="predicted"/>
<dbReference type="Pfam" id="PF02836">
    <property type="entry name" value="Glyco_hydro_2_C"/>
    <property type="match status" value="1"/>
</dbReference>
<dbReference type="GO" id="GO:0042124">
    <property type="term" value="F:1,3-beta-glucanosyltransferase activity"/>
    <property type="evidence" value="ECO:0007669"/>
    <property type="project" value="TreeGrafter"/>
</dbReference>
<keyword evidence="7" id="KW-1185">Reference proteome</keyword>
<dbReference type="GO" id="GO:0005886">
    <property type="term" value="C:plasma membrane"/>
    <property type="evidence" value="ECO:0007669"/>
    <property type="project" value="TreeGrafter"/>
</dbReference>
<keyword evidence="3" id="KW-0325">Glycoprotein</keyword>
<evidence type="ECO:0000256" key="2">
    <source>
        <dbReference type="ARBA" id="ARBA00023157"/>
    </source>
</evidence>
<dbReference type="InterPro" id="IPR017853">
    <property type="entry name" value="GH"/>
</dbReference>
<dbReference type="InterPro" id="IPR006103">
    <property type="entry name" value="Glyco_hydro_2_cat"/>
</dbReference>
<dbReference type="GO" id="GO:0004553">
    <property type="term" value="F:hydrolase activity, hydrolyzing O-glycosyl compounds"/>
    <property type="evidence" value="ECO:0007669"/>
    <property type="project" value="InterPro"/>
</dbReference>
<accession>A0A5C1QBI1</accession>
<dbReference type="PANTHER" id="PTHR31468:SF2">
    <property type="entry name" value="1,3-BETA-GLUCANOSYLTRANSFERASE GAS1"/>
    <property type="match status" value="1"/>
</dbReference>
<protein>
    <recommendedName>
        <fullName evidence="5">Glycoside hydrolase family 2 catalytic domain-containing protein</fullName>
    </recommendedName>
</protein>
<evidence type="ECO:0000256" key="4">
    <source>
        <dbReference type="SAM" id="SignalP"/>
    </source>
</evidence>
<evidence type="ECO:0000256" key="1">
    <source>
        <dbReference type="ARBA" id="ARBA00022729"/>
    </source>
</evidence>